<sequence length="154" mass="16703">MAGRPPKPTALKIVGGNAGKRGMNKQEPDPTYLQDLTAPEWLPNRAKIIWNELAPHLSAAKLLTNVDIELLSQGCVAIANFRLSTEKSGEDLVKGGGFEKGESLNPWMIVQSMSFKQAMAVFQQFGMSPAARTRIAIQPQGDLFGGEDKAAAYF</sequence>
<proteinExistence type="predicted"/>
<evidence type="ECO:0000256" key="1">
    <source>
        <dbReference type="SAM" id="MobiDB-lite"/>
    </source>
</evidence>
<dbReference type="EMBL" id="PUGF01000009">
    <property type="protein sequence ID" value="PRC93077.1"/>
    <property type="molecule type" value="Genomic_DNA"/>
</dbReference>
<name>A0A2S9GZE5_9BURK</name>
<dbReference type="NCBIfam" id="TIGR01558">
    <property type="entry name" value="sm_term_P27"/>
    <property type="match status" value="1"/>
</dbReference>
<keyword evidence="3" id="KW-1185">Reference proteome</keyword>
<reference evidence="2 3" key="1">
    <citation type="submission" date="2018-02" db="EMBL/GenBank/DDBJ databases">
        <title>Solimicrobium silvestre gen. nov., sp. nov., isolated from alpine forest soil.</title>
        <authorList>
            <person name="Margesin R."/>
            <person name="Albuquerque L."/>
            <person name="Zhang D.-C."/>
            <person name="Froufe H.J.C."/>
            <person name="Severino R."/>
            <person name="Roxo I."/>
            <person name="Egas C."/>
            <person name="Da Costa M.S."/>
        </authorList>
    </citation>
    <scope>NUCLEOTIDE SEQUENCE [LARGE SCALE GENOMIC DNA]</scope>
    <source>
        <strain evidence="2 3">S20-91</strain>
    </source>
</reference>
<comment type="caution">
    <text evidence="2">The sequence shown here is derived from an EMBL/GenBank/DDBJ whole genome shotgun (WGS) entry which is preliminary data.</text>
</comment>
<dbReference type="Proteomes" id="UP000237839">
    <property type="component" value="Unassembled WGS sequence"/>
</dbReference>
<gene>
    <name evidence="2" type="ORF">S2091_2163</name>
</gene>
<dbReference type="AlphaFoldDB" id="A0A2S9GZE5"/>
<feature type="region of interest" description="Disordered" evidence="1">
    <location>
        <begin position="1"/>
        <end position="29"/>
    </location>
</feature>
<organism evidence="2 3">
    <name type="scientific">Solimicrobium silvestre</name>
    <dbReference type="NCBI Taxonomy" id="2099400"/>
    <lineage>
        <taxon>Bacteria</taxon>
        <taxon>Pseudomonadati</taxon>
        <taxon>Pseudomonadota</taxon>
        <taxon>Betaproteobacteria</taxon>
        <taxon>Burkholderiales</taxon>
        <taxon>Oxalobacteraceae</taxon>
        <taxon>Solimicrobium</taxon>
    </lineage>
</organism>
<dbReference type="InterPro" id="IPR006448">
    <property type="entry name" value="Phage_term_ssu_P27"/>
</dbReference>
<evidence type="ECO:0000313" key="3">
    <source>
        <dbReference type="Proteomes" id="UP000237839"/>
    </source>
</evidence>
<protein>
    <submittedName>
        <fullName evidence="2">Putative phage terminase, small subunit, P27 family</fullName>
    </submittedName>
</protein>
<evidence type="ECO:0000313" key="2">
    <source>
        <dbReference type="EMBL" id="PRC93077.1"/>
    </source>
</evidence>
<accession>A0A2S9GZE5</accession>
<dbReference type="Pfam" id="PF05119">
    <property type="entry name" value="Terminase_4"/>
    <property type="match status" value="1"/>
</dbReference>